<dbReference type="InterPro" id="IPR023198">
    <property type="entry name" value="PGP-like_dom2"/>
</dbReference>
<comment type="similarity">
    <text evidence="3">Belongs to the HAD-like hydrolase superfamily. CbbY/CbbZ/Gph/YieH family.</text>
</comment>
<evidence type="ECO:0000256" key="1">
    <source>
        <dbReference type="ARBA" id="ARBA00000830"/>
    </source>
</evidence>
<dbReference type="Proteomes" id="UP000738431">
    <property type="component" value="Chromosome"/>
</dbReference>
<evidence type="ECO:0000313" key="6">
    <source>
        <dbReference type="Proteomes" id="UP000738431"/>
    </source>
</evidence>
<sequence>MKLLLWDIDGTLLASGGAGMRALEKAVSTEFLHGEPADLTQIDWAGRTDRWIAEAIFAQYGIEHTPEHVTRLLDTYIGNLPDYLERLSTVLPGIPEILTAVDQRDDIHQGLLTGNLERGAETKLGHFDLWRHFAFGAFADDSPRRNDLGPHALRRATTHTGITFDPANVWIIGDTPHDIACGKVIGARTLAVATGHHSREELAAHQPDALLNDFADPATFWTLLS</sequence>
<evidence type="ECO:0000313" key="5">
    <source>
        <dbReference type="EMBL" id="WRQ89482.1"/>
    </source>
</evidence>
<name>A0ABZ1CDW4_9BACT</name>
<dbReference type="InterPro" id="IPR023214">
    <property type="entry name" value="HAD_sf"/>
</dbReference>
<dbReference type="InterPro" id="IPR036412">
    <property type="entry name" value="HAD-like_sf"/>
</dbReference>
<keyword evidence="6" id="KW-1185">Reference proteome</keyword>
<dbReference type="RefSeq" id="WP_221029830.1">
    <property type="nucleotide sequence ID" value="NZ_CP139781.1"/>
</dbReference>
<dbReference type="EC" id="3.1.3.18" evidence="4"/>
<organism evidence="5 6">
    <name type="scientific">Actomonas aquatica</name>
    <dbReference type="NCBI Taxonomy" id="2866162"/>
    <lineage>
        <taxon>Bacteria</taxon>
        <taxon>Pseudomonadati</taxon>
        <taxon>Verrucomicrobiota</taxon>
        <taxon>Opitutia</taxon>
        <taxon>Opitutales</taxon>
        <taxon>Opitutaceae</taxon>
        <taxon>Actomonas</taxon>
    </lineage>
</organism>
<dbReference type="PANTHER" id="PTHR43434">
    <property type="entry name" value="PHOSPHOGLYCOLATE PHOSPHATASE"/>
    <property type="match status" value="1"/>
</dbReference>
<reference evidence="5 6" key="1">
    <citation type="submission" date="2021-08" db="EMBL/GenBank/DDBJ databases">
        <authorList>
            <person name="Zhang D."/>
            <person name="Zhang A."/>
            <person name="Wang L."/>
        </authorList>
    </citation>
    <scope>NUCLEOTIDE SEQUENCE [LARGE SCALE GENOMIC DNA]</scope>
    <source>
        <strain evidence="5 6">WL0086</strain>
    </source>
</reference>
<dbReference type="PROSITE" id="PS01228">
    <property type="entry name" value="COF_1"/>
    <property type="match status" value="1"/>
</dbReference>
<evidence type="ECO:0000256" key="3">
    <source>
        <dbReference type="ARBA" id="ARBA00006171"/>
    </source>
</evidence>
<dbReference type="Pfam" id="PF13242">
    <property type="entry name" value="Hydrolase_like"/>
    <property type="match status" value="1"/>
</dbReference>
<reference evidence="5 6" key="2">
    <citation type="submission" date="2023-12" db="EMBL/GenBank/DDBJ databases">
        <title>Description of an unclassified Opitutus bacterium of Verrucomicrobiota.</title>
        <authorList>
            <person name="Zhang D.-F."/>
        </authorList>
    </citation>
    <scope>NUCLEOTIDE SEQUENCE [LARGE SCALE GENOMIC DNA]</scope>
    <source>
        <strain evidence="5 6">WL0086</strain>
    </source>
</reference>
<keyword evidence="5" id="KW-0378">Hydrolase</keyword>
<proteinExistence type="inferred from homology"/>
<protein>
    <recommendedName>
        <fullName evidence="4">phosphoglycolate phosphatase</fullName>
        <ecNumber evidence="4">3.1.3.18</ecNumber>
    </recommendedName>
</protein>
<comment type="catalytic activity">
    <reaction evidence="1">
        <text>2-phosphoglycolate + H2O = glycolate + phosphate</text>
        <dbReference type="Rhea" id="RHEA:14369"/>
        <dbReference type="ChEBI" id="CHEBI:15377"/>
        <dbReference type="ChEBI" id="CHEBI:29805"/>
        <dbReference type="ChEBI" id="CHEBI:43474"/>
        <dbReference type="ChEBI" id="CHEBI:58033"/>
        <dbReference type="EC" id="3.1.3.18"/>
    </reaction>
</comment>
<evidence type="ECO:0000256" key="4">
    <source>
        <dbReference type="ARBA" id="ARBA00013078"/>
    </source>
</evidence>
<comment type="pathway">
    <text evidence="2">Organic acid metabolism; glycolate biosynthesis; glycolate from 2-phosphoglycolate: step 1/1.</text>
</comment>
<dbReference type="PANTHER" id="PTHR43434:SF1">
    <property type="entry name" value="PHOSPHOGLYCOLATE PHOSPHATASE"/>
    <property type="match status" value="1"/>
</dbReference>
<accession>A0ABZ1CDW4</accession>
<dbReference type="GO" id="GO:0016787">
    <property type="term" value="F:hydrolase activity"/>
    <property type="evidence" value="ECO:0007669"/>
    <property type="project" value="UniProtKB-KW"/>
</dbReference>
<dbReference type="SUPFAM" id="SSF56784">
    <property type="entry name" value="HAD-like"/>
    <property type="match status" value="1"/>
</dbReference>
<dbReference type="InterPro" id="IPR050155">
    <property type="entry name" value="HAD-like_hydrolase_sf"/>
</dbReference>
<gene>
    <name evidence="5" type="ORF">K1X11_008675</name>
</gene>
<dbReference type="Gene3D" id="1.10.150.240">
    <property type="entry name" value="Putative phosphatase, domain 2"/>
    <property type="match status" value="1"/>
</dbReference>
<dbReference type="Gene3D" id="3.40.50.1000">
    <property type="entry name" value="HAD superfamily/HAD-like"/>
    <property type="match status" value="1"/>
</dbReference>
<evidence type="ECO:0000256" key="2">
    <source>
        <dbReference type="ARBA" id="ARBA00004818"/>
    </source>
</evidence>
<dbReference type="EMBL" id="CP139781">
    <property type="protein sequence ID" value="WRQ89482.1"/>
    <property type="molecule type" value="Genomic_DNA"/>
</dbReference>